<keyword evidence="1" id="KW-0805">Transcription regulation</keyword>
<gene>
    <name evidence="6" type="ORF">PMA3_14670</name>
</gene>
<dbReference type="InterPro" id="IPR005471">
    <property type="entry name" value="Tscrpt_reg_IclR_N"/>
</dbReference>
<dbReference type="Pfam" id="PF09339">
    <property type="entry name" value="HTH_IclR"/>
    <property type="match status" value="1"/>
</dbReference>
<dbReference type="SUPFAM" id="SSF46785">
    <property type="entry name" value="Winged helix' DNA-binding domain"/>
    <property type="match status" value="1"/>
</dbReference>
<feature type="domain" description="IclR-ED" evidence="5">
    <location>
        <begin position="86"/>
        <end position="269"/>
    </location>
</feature>
<dbReference type="Pfam" id="PF01614">
    <property type="entry name" value="IclR_C"/>
    <property type="match status" value="1"/>
</dbReference>
<evidence type="ECO:0000256" key="1">
    <source>
        <dbReference type="ARBA" id="ARBA00023015"/>
    </source>
</evidence>
<feature type="domain" description="HTH iclR-type" evidence="4">
    <location>
        <begin position="22"/>
        <end position="85"/>
    </location>
</feature>
<evidence type="ECO:0000259" key="4">
    <source>
        <dbReference type="PROSITE" id="PS51077"/>
    </source>
</evidence>
<dbReference type="Gene3D" id="1.10.10.10">
    <property type="entry name" value="Winged helix-like DNA-binding domain superfamily/Winged helix DNA-binding domain"/>
    <property type="match status" value="1"/>
</dbReference>
<evidence type="ECO:0000256" key="3">
    <source>
        <dbReference type="ARBA" id="ARBA00023163"/>
    </source>
</evidence>
<dbReference type="InterPro" id="IPR036388">
    <property type="entry name" value="WH-like_DNA-bd_sf"/>
</dbReference>
<dbReference type="PANTHER" id="PTHR30136:SF35">
    <property type="entry name" value="HTH-TYPE TRANSCRIPTIONAL REGULATOR RV1719"/>
    <property type="match status" value="1"/>
</dbReference>
<evidence type="ECO:0000256" key="2">
    <source>
        <dbReference type="ARBA" id="ARBA00023125"/>
    </source>
</evidence>
<dbReference type="GO" id="GO:0003677">
    <property type="term" value="F:DNA binding"/>
    <property type="evidence" value="ECO:0007669"/>
    <property type="project" value="UniProtKB-KW"/>
</dbReference>
<dbReference type="InterPro" id="IPR050707">
    <property type="entry name" value="HTH_MetabolicPath_Reg"/>
</dbReference>
<evidence type="ECO:0000313" key="6">
    <source>
        <dbReference type="EMBL" id="ANJ56314.1"/>
    </source>
</evidence>
<proteinExistence type="predicted"/>
<dbReference type="SMART" id="SM00346">
    <property type="entry name" value="HTH_ICLR"/>
    <property type="match status" value="1"/>
</dbReference>
<dbReference type="InterPro" id="IPR014757">
    <property type="entry name" value="Tscrpt_reg_IclR_C"/>
</dbReference>
<accession>A0A191YU72</accession>
<dbReference type="Proteomes" id="UP000078354">
    <property type="component" value="Chromosome"/>
</dbReference>
<dbReference type="PROSITE" id="PS51078">
    <property type="entry name" value="ICLR_ED"/>
    <property type="match status" value="1"/>
</dbReference>
<evidence type="ECO:0000313" key="7">
    <source>
        <dbReference type="Proteomes" id="UP000078354"/>
    </source>
</evidence>
<dbReference type="AlphaFoldDB" id="A0A191YU72"/>
<dbReference type="PANTHER" id="PTHR30136">
    <property type="entry name" value="HELIX-TURN-HELIX TRANSCRIPTIONAL REGULATOR, ICLR FAMILY"/>
    <property type="match status" value="1"/>
</dbReference>
<evidence type="ECO:0008006" key="8">
    <source>
        <dbReference type="Google" id="ProtNLM"/>
    </source>
</evidence>
<name>A0A191YU72_9PSED</name>
<keyword evidence="3" id="KW-0804">Transcription</keyword>
<keyword evidence="2" id="KW-0238">DNA-binding</keyword>
<dbReference type="SUPFAM" id="SSF55781">
    <property type="entry name" value="GAF domain-like"/>
    <property type="match status" value="1"/>
</dbReference>
<dbReference type="STRING" id="1853130.PMA3_14670"/>
<dbReference type="KEGG" id="psil:PMA3_14670"/>
<dbReference type="InterPro" id="IPR029016">
    <property type="entry name" value="GAF-like_dom_sf"/>
</dbReference>
<protein>
    <recommendedName>
        <fullName evidence="8">IclR family transcriptional regulator</fullName>
    </recommendedName>
</protein>
<sequence length="275" mass="29940">MFATDNNAPCTIEPVCGKPSGTQSIERAANILREIASYNDQGLRLSDLSTILKLERPTIHRILSCLVREGLVMQDPVTRHYMLGHGLFELGLTAATQFKLKTLCRPSMARLAEATGEMAFLTIRSNRDAISIERVEGMRPVNAPVIEIGVHRPLGVGAGSLALMMLLPDDEISRLCDLNAKRLIKYGGLSTPKLLKIIRQSQDIGYAVHDGNLIPGFSGVGTVINDHKGAPLCALSVTLVCDSISTAKHQEIISLLRQESRTIQNLIYQSGGLMN</sequence>
<evidence type="ECO:0000259" key="5">
    <source>
        <dbReference type="PROSITE" id="PS51078"/>
    </source>
</evidence>
<dbReference type="RefSeq" id="WP_064677830.1">
    <property type="nucleotide sequence ID" value="NZ_CP014870.1"/>
</dbReference>
<dbReference type="InterPro" id="IPR036390">
    <property type="entry name" value="WH_DNA-bd_sf"/>
</dbReference>
<dbReference type="OrthoDB" id="6811967at2"/>
<keyword evidence="7" id="KW-1185">Reference proteome</keyword>
<dbReference type="Gene3D" id="3.30.450.40">
    <property type="match status" value="1"/>
</dbReference>
<dbReference type="PROSITE" id="PS51077">
    <property type="entry name" value="HTH_ICLR"/>
    <property type="match status" value="1"/>
</dbReference>
<reference evidence="6 7" key="1">
    <citation type="journal article" date="2018" name="Syst. Appl. Microbiol.">
        <title>Pseudomonas silesiensis sp. nov. strain A3T isolated from a biological pesticide sewage treatment plant and analysis of the complete genome sequence.</title>
        <authorList>
            <person name="Kaminski M.A."/>
            <person name="Furmanczyk E.M."/>
            <person name="Sobczak A."/>
            <person name="Dziembowski A."/>
            <person name="Lipinski L."/>
        </authorList>
    </citation>
    <scope>NUCLEOTIDE SEQUENCE [LARGE SCALE GENOMIC DNA]</scope>
    <source>
        <strain evidence="6 7">A3</strain>
    </source>
</reference>
<dbReference type="EMBL" id="CP014870">
    <property type="protein sequence ID" value="ANJ56314.1"/>
    <property type="molecule type" value="Genomic_DNA"/>
</dbReference>
<dbReference type="GO" id="GO:0045892">
    <property type="term" value="P:negative regulation of DNA-templated transcription"/>
    <property type="evidence" value="ECO:0007669"/>
    <property type="project" value="TreeGrafter"/>
</dbReference>
<dbReference type="GO" id="GO:0003700">
    <property type="term" value="F:DNA-binding transcription factor activity"/>
    <property type="evidence" value="ECO:0007669"/>
    <property type="project" value="TreeGrafter"/>
</dbReference>
<organism evidence="6 7">
    <name type="scientific">Pseudomonas silesiensis</name>
    <dbReference type="NCBI Taxonomy" id="1853130"/>
    <lineage>
        <taxon>Bacteria</taxon>
        <taxon>Pseudomonadati</taxon>
        <taxon>Pseudomonadota</taxon>
        <taxon>Gammaproteobacteria</taxon>
        <taxon>Pseudomonadales</taxon>
        <taxon>Pseudomonadaceae</taxon>
        <taxon>Pseudomonas</taxon>
    </lineage>
</organism>